<feature type="transmembrane region" description="Helical" evidence="6">
    <location>
        <begin position="79"/>
        <end position="102"/>
    </location>
</feature>
<dbReference type="Pfam" id="PF09678">
    <property type="entry name" value="Caa3_CtaG"/>
    <property type="match status" value="1"/>
</dbReference>
<dbReference type="AlphaFoldDB" id="A0A841Q2D0"/>
<evidence type="ECO:0000256" key="4">
    <source>
        <dbReference type="ARBA" id="ARBA00022989"/>
    </source>
</evidence>
<proteinExistence type="predicted"/>
<organism evidence="7 8">
    <name type="scientific">Salirhabdus euzebyi</name>
    <dbReference type="NCBI Taxonomy" id="394506"/>
    <lineage>
        <taxon>Bacteria</taxon>
        <taxon>Bacillati</taxon>
        <taxon>Bacillota</taxon>
        <taxon>Bacilli</taxon>
        <taxon>Bacillales</taxon>
        <taxon>Bacillaceae</taxon>
        <taxon>Salirhabdus</taxon>
    </lineage>
</organism>
<evidence type="ECO:0000313" key="7">
    <source>
        <dbReference type="EMBL" id="MBB6452692.1"/>
    </source>
</evidence>
<dbReference type="EMBL" id="JACHGH010000003">
    <property type="protein sequence ID" value="MBB6452692.1"/>
    <property type="molecule type" value="Genomic_DNA"/>
</dbReference>
<feature type="transmembrane region" description="Helical" evidence="6">
    <location>
        <begin position="48"/>
        <end position="67"/>
    </location>
</feature>
<gene>
    <name evidence="7" type="ORF">HNQ94_001138</name>
</gene>
<accession>A0A841Q2D0</accession>
<sequence>MENHHHIPAVSLFNQLILALPFILGVVLYVICVVYSNRTYKKWPISRLLFWFGGCFLAIITVLGPLAVRAHVHFPTHMIGHLFLGMLAPLLMVVAMPMTLLLRTLPVRYARLITKVLRSKIIGHLTNPIITGILNVGGLWIIYTTNLYILMHENILFHVVVHLHVFLAGYFFTISIIYLDPTIHRYSFAFRTIVFILALAGHGILSKYIYANPPNGVNGYEAEVGAMIMYYGGDLVDVILIVILFYQWYKATAPKPNAI</sequence>
<reference evidence="7 8" key="1">
    <citation type="submission" date="2020-08" db="EMBL/GenBank/DDBJ databases">
        <title>Genomic Encyclopedia of Type Strains, Phase IV (KMG-IV): sequencing the most valuable type-strain genomes for metagenomic binning, comparative biology and taxonomic classification.</title>
        <authorList>
            <person name="Goeker M."/>
        </authorList>
    </citation>
    <scope>NUCLEOTIDE SEQUENCE [LARGE SCALE GENOMIC DNA]</scope>
    <source>
        <strain evidence="7 8">DSM 19612</strain>
    </source>
</reference>
<evidence type="ECO:0000256" key="6">
    <source>
        <dbReference type="SAM" id="Phobius"/>
    </source>
</evidence>
<dbReference type="Proteomes" id="UP000581688">
    <property type="component" value="Unassembled WGS sequence"/>
</dbReference>
<keyword evidence="4 6" id="KW-1133">Transmembrane helix</keyword>
<dbReference type="InterPro" id="IPR019108">
    <property type="entry name" value="Caa3_assmbl_CtaG-rel"/>
</dbReference>
<evidence type="ECO:0000256" key="3">
    <source>
        <dbReference type="ARBA" id="ARBA00022692"/>
    </source>
</evidence>
<keyword evidence="3 6" id="KW-0812">Transmembrane</keyword>
<protein>
    <submittedName>
        <fullName evidence="7">Putative membrane protein</fullName>
    </submittedName>
</protein>
<feature type="transmembrane region" description="Helical" evidence="6">
    <location>
        <begin position="12"/>
        <end position="36"/>
    </location>
</feature>
<evidence type="ECO:0000256" key="2">
    <source>
        <dbReference type="ARBA" id="ARBA00022475"/>
    </source>
</evidence>
<dbReference type="GO" id="GO:0005886">
    <property type="term" value="C:plasma membrane"/>
    <property type="evidence" value="ECO:0007669"/>
    <property type="project" value="UniProtKB-SubCell"/>
</dbReference>
<evidence type="ECO:0000313" key="8">
    <source>
        <dbReference type="Proteomes" id="UP000581688"/>
    </source>
</evidence>
<feature type="transmembrane region" description="Helical" evidence="6">
    <location>
        <begin position="230"/>
        <end position="249"/>
    </location>
</feature>
<comment type="caution">
    <text evidence="7">The sequence shown here is derived from an EMBL/GenBank/DDBJ whole genome shotgun (WGS) entry which is preliminary data.</text>
</comment>
<keyword evidence="2" id="KW-1003">Cell membrane</keyword>
<comment type="subcellular location">
    <subcellularLocation>
        <location evidence="1">Cell membrane</location>
        <topology evidence="1">Multi-pass membrane protein</topology>
    </subcellularLocation>
</comment>
<evidence type="ECO:0000256" key="1">
    <source>
        <dbReference type="ARBA" id="ARBA00004651"/>
    </source>
</evidence>
<feature type="transmembrane region" description="Helical" evidence="6">
    <location>
        <begin position="122"/>
        <end position="143"/>
    </location>
</feature>
<name>A0A841Q2D0_9BACI</name>
<feature type="transmembrane region" description="Helical" evidence="6">
    <location>
        <begin position="188"/>
        <end position="210"/>
    </location>
</feature>
<feature type="transmembrane region" description="Helical" evidence="6">
    <location>
        <begin position="155"/>
        <end position="179"/>
    </location>
</feature>
<evidence type="ECO:0000256" key="5">
    <source>
        <dbReference type="ARBA" id="ARBA00023136"/>
    </source>
</evidence>
<dbReference type="RefSeq" id="WP_174495259.1">
    <property type="nucleotide sequence ID" value="NZ_CADDWK010000003.1"/>
</dbReference>
<keyword evidence="5 6" id="KW-0472">Membrane</keyword>
<keyword evidence="8" id="KW-1185">Reference proteome</keyword>